<feature type="domain" description="EF-hand" evidence="5">
    <location>
        <begin position="213"/>
        <end position="248"/>
    </location>
</feature>
<name>A0A7S0RMM0_9CHLO</name>
<evidence type="ECO:0000256" key="1">
    <source>
        <dbReference type="ARBA" id="ARBA00022723"/>
    </source>
</evidence>
<dbReference type="SUPFAM" id="SSF52821">
    <property type="entry name" value="Rhodanese/Cell cycle control phosphatase"/>
    <property type="match status" value="1"/>
</dbReference>
<feature type="domain" description="EF-hand" evidence="5">
    <location>
        <begin position="249"/>
        <end position="284"/>
    </location>
</feature>
<dbReference type="SMART" id="SM00054">
    <property type="entry name" value="EFh"/>
    <property type="match status" value="4"/>
</dbReference>
<keyword evidence="2" id="KW-0677">Repeat</keyword>
<dbReference type="InterPro" id="IPR018247">
    <property type="entry name" value="EF_Hand_1_Ca_BS"/>
</dbReference>
<accession>A0A7S0RMM0</accession>
<gene>
    <name evidence="6" type="ORF">POBO1169_LOCUS15509</name>
</gene>
<reference evidence="6" key="1">
    <citation type="submission" date="2021-01" db="EMBL/GenBank/DDBJ databases">
        <authorList>
            <person name="Corre E."/>
            <person name="Pelletier E."/>
            <person name="Niang G."/>
            <person name="Scheremetjew M."/>
            <person name="Finn R."/>
            <person name="Kale V."/>
            <person name="Holt S."/>
            <person name="Cochrane G."/>
            <person name="Meng A."/>
            <person name="Brown T."/>
            <person name="Cohen L."/>
        </authorList>
    </citation>
    <scope>NUCLEOTIDE SEQUENCE</scope>
    <source>
        <strain evidence="6">CCMP722</strain>
    </source>
</reference>
<keyword evidence="1" id="KW-0479">Metal-binding</keyword>
<dbReference type="InterPro" id="IPR036873">
    <property type="entry name" value="Rhodanese-like_dom_sf"/>
</dbReference>
<dbReference type="InterPro" id="IPR001763">
    <property type="entry name" value="Rhodanese-like_dom"/>
</dbReference>
<organism evidence="6">
    <name type="scientific">Pyramimonas obovata</name>
    <dbReference type="NCBI Taxonomy" id="1411642"/>
    <lineage>
        <taxon>Eukaryota</taxon>
        <taxon>Viridiplantae</taxon>
        <taxon>Chlorophyta</taxon>
        <taxon>Pyramimonadophyceae</taxon>
        <taxon>Pyramimonadales</taxon>
        <taxon>Pyramimonadaceae</taxon>
        <taxon>Pyramimonas</taxon>
        <taxon>Pyramimonas incertae sedis</taxon>
    </lineage>
</organism>
<dbReference type="CDD" id="cd00158">
    <property type="entry name" value="RHOD"/>
    <property type="match status" value="1"/>
</dbReference>
<dbReference type="AlphaFoldDB" id="A0A7S0RMM0"/>
<evidence type="ECO:0000259" key="5">
    <source>
        <dbReference type="PROSITE" id="PS50222"/>
    </source>
</evidence>
<evidence type="ECO:0000256" key="3">
    <source>
        <dbReference type="ARBA" id="ARBA00022837"/>
    </source>
</evidence>
<dbReference type="PROSITE" id="PS00018">
    <property type="entry name" value="EF_HAND_1"/>
    <property type="match status" value="3"/>
</dbReference>
<protein>
    <recommendedName>
        <fullName evidence="7">Calmodulin</fullName>
    </recommendedName>
</protein>
<dbReference type="GO" id="GO:0005509">
    <property type="term" value="F:calcium ion binding"/>
    <property type="evidence" value="ECO:0007669"/>
    <property type="project" value="InterPro"/>
</dbReference>
<dbReference type="PROSITE" id="PS50206">
    <property type="entry name" value="RHODANESE_3"/>
    <property type="match status" value="1"/>
</dbReference>
<evidence type="ECO:0000256" key="2">
    <source>
        <dbReference type="ARBA" id="ARBA00022737"/>
    </source>
</evidence>
<dbReference type="PANTHER" id="PTHR45942">
    <property type="entry name" value="PROTEIN PHOSPATASE 3 REGULATORY SUBUNIT B ALPHA ISOFORM TYPE 1"/>
    <property type="match status" value="1"/>
</dbReference>
<feature type="domain" description="EF-hand" evidence="5">
    <location>
        <begin position="307"/>
        <end position="342"/>
    </location>
</feature>
<dbReference type="InterPro" id="IPR002048">
    <property type="entry name" value="EF_hand_dom"/>
</dbReference>
<dbReference type="PROSITE" id="PS50222">
    <property type="entry name" value="EF_HAND_2"/>
    <property type="match status" value="4"/>
</dbReference>
<dbReference type="Pfam" id="PF00581">
    <property type="entry name" value="Rhodanese"/>
    <property type="match status" value="1"/>
</dbReference>
<sequence>MGRHSASLNPKAVFVKYKSDYAHCAPDWETREEAVEKVFHHYQSKGSVTFKVLSDIGVKLNKQAELSEEEKTKIKIQLATDGERSIELEEFLTELEPFHRDLDPEDFNKAVGDLLYRQVADVPEVTYNPEGNDGYLQKHILPTLRAGLEELVLRNEAYARAAASWEEFPTGVLPDVYSPFCPLEWLADFLRDNNPNRSSIVDPEQPKMWDDLSREEKLGLCFKHLDRDGSGYLDEKELLALCSSVNPLQDIQEAKQYMNWMDKDEDNLVSWEEYTEAMSFFMSSLTDEEFEEGVQSVLAASHLSYFTRQEKLMMCFKRLDVDLNGTLEVDEMLAFGKTFDEGMDLRKARKTIAFMDEDGNRKISIVEFMGAVGLLTNHLGDLEFDEGVYKLLTASEPTVEVPPAVEKLAKKFKALVEEMPTHTAAEQMGAFEAIRFYKEKDDEGAPPLMFIDLRPSAESAVSTIPGATVIGTEFEFNDLDLLKTDMSFLKELFSSEDAAPPAKGAKPTTTIPTAAIVICYDTLGLRGGLGAYTLAAHLGRPVYNLCGGIIQWYSEGGEVRDSEGDVVDRIHPAKKSNMGFITRPNHFKVKQLEDEQIARQIAKKKKERFSKNSSFAKSMNA</sequence>
<dbReference type="EMBL" id="HBFA01030802">
    <property type="protein sequence ID" value="CAD8681527.1"/>
    <property type="molecule type" value="Transcribed_RNA"/>
</dbReference>
<keyword evidence="3" id="KW-0106">Calcium</keyword>
<dbReference type="SMART" id="SM00450">
    <property type="entry name" value="RHOD"/>
    <property type="match status" value="1"/>
</dbReference>
<dbReference type="Pfam" id="PF13499">
    <property type="entry name" value="EF-hand_7"/>
    <property type="match status" value="2"/>
</dbReference>
<feature type="domain" description="EF-hand" evidence="5">
    <location>
        <begin position="343"/>
        <end position="378"/>
    </location>
</feature>
<dbReference type="Gene3D" id="1.10.238.10">
    <property type="entry name" value="EF-hand"/>
    <property type="match status" value="2"/>
</dbReference>
<evidence type="ECO:0000313" key="6">
    <source>
        <dbReference type="EMBL" id="CAD8681527.1"/>
    </source>
</evidence>
<dbReference type="InterPro" id="IPR011992">
    <property type="entry name" value="EF-hand-dom_pair"/>
</dbReference>
<dbReference type="SUPFAM" id="SSF47473">
    <property type="entry name" value="EF-hand"/>
    <property type="match status" value="1"/>
</dbReference>
<feature type="domain" description="Rhodanese" evidence="4">
    <location>
        <begin position="444"/>
        <end position="561"/>
    </location>
</feature>
<evidence type="ECO:0000259" key="4">
    <source>
        <dbReference type="PROSITE" id="PS50206"/>
    </source>
</evidence>
<evidence type="ECO:0008006" key="7">
    <source>
        <dbReference type="Google" id="ProtNLM"/>
    </source>
</evidence>
<proteinExistence type="predicted"/>
<dbReference type="Gene3D" id="3.40.250.10">
    <property type="entry name" value="Rhodanese-like domain"/>
    <property type="match status" value="1"/>
</dbReference>